<dbReference type="SMART" id="SM00450">
    <property type="entry name" value="RHOD"/>
    <property type="match status" value="1"/>
</dbReference>
<dbReference type="PANTHER" id="PTHR43429">
    <property type="entry name" value="PYRIDINE NUCLEOTIDE-DISULFIDE OXIDOREDUCTASE DOMAIN-CONTAINING"/>
    <property type="match status" value="1"/>
</dbReference>
<dbReference type="OrthoDB" id="361797at2759"/>
<evidence type="ECO:0000256" key="1">
    <source>
        <dbReference type="ARBA" id="ARBA00001974"/>
    </source>
</evidence>
<dbReference type="InterPro" id="IPR036188">
    <property type="entry name" value="FAD/NAD-bd_sf"/>
</dbReference>
<dbReference type="InterPro" id="IPR036873">
    <property type="entry name" value="Rhodanese-like_dom_sf"/>
</dbReference>
<dbReference type="PRINTS" id="PR00368">
    <property type="entry name" value="FADPNR"/>
</dbReference>
<evidence type="ECO:0000259" key="5">
    <source>
        <dbReference type="PROSITE" id="PS50206"/>
    </source>
</evidence>
<keyword evidence="4" id="KW-0274">FAD</keyword>
<accession>A0A9P9KZA3</accession>
<dbReference type="Gene3D" id="3.40.250.10">
    <property type="entry name" value="Rhodanese-like domain"/>
    <property type="match status" value="1"/>
</dbReference>
<dbReference type="Pfam" id="PF07992">
    <property type="entry name" value="Pyr_redox_2"/>
    <property type="match status" value="1"/>
</dbReference>
<dbReference type="SUPFAM" id="SSF52821">
    <property type="entry name" value="Rhodanese/Cell cycle control phosphatase"/>
    <property type="match status" value="1"/>
</dbReference>
<protein>
    <recommendedName>
        <fullName evidence="5">Rhodanese domain-containing protein</fullName>
    </recommendedName>
</protein>
<comment type="cofactor">
    <cofactor evidence="1">
        <name>FAD</name>
        <dbReference type="ChEBI" id="CHEBI:57692"/>
    </cofactor>
</comment>
<comment type="similarity">
    <text evidence="2">Belongs to the class-III pyridine nucleotide-disulfide oxidoreductase family.</text>
</comment>
<keyword evidence="3" id="KW-0285">Flavoprotein</keyword>
<dbReference type="PROSITE" id="PS50206">
    <property type="entry name" value="RHODANESE_3"/>
    <property type="match status" value="1"/>
</dbReference>
<dbReference type="InterPro" id="IPR001763">
    <property type="entry name" value="Rhodanese-like_dom"/>
</dbReference>
<evidence type="ECO:0000256" key="2">
    <source>
        <dbReference type="ARBA" id="ARBA00009130"/>
    </source>
</evidence>
<dbReference type="InterPro" id="IPR050260">
    <property type="entry name" value="FAD-bd_OxRdtase"/>
</dbReference>
<comment type="caution">
    <text evidence="6">The sequence shown here is derived from an EMBL/GenBank/DDBJ whole genome shotgun (WGS) entry which is preliminary data.</text>
</comment>
<dbReference type="GO" id="GO:0016491">
    <property type="term" value="F:oxidoreductase activity"/>
    <property type="evidence" value="ECO:0007669"/>
    <property type="project" value="InterPro"/>
</dbReference>
<dbReference type="AlphaFoldDB" id="A0A9P9KZA3"/>
<sequence>MSIRIWKSHSSLVANSRSVIYKSLLGASAGTRLHPESSAHIQFSQIFSRQASSMSPSKQVLIVGGVAGGMSCATRLRRLDEDAKITVVDKGPYVSYANCGIPYALGGVVESEGKLHVQTVDKLKTWFNIDARTNTELKSIQRDEKTATIRDLSSGEESLVPYDKLVLALGAEAFIPPIEGADSEHVFTLQTIPNLQEIQAMISKKGCRRAVVVGGGFIGLEAAENLRRLGIEVTIFEFDQHVFPVVDPEIGEVVDEELRKNGVDLNLNARVTKITSASDSEPGLVFAEGQEPVPADLVIMAVGIRSRTAIPKEAGLELGRTGVSVNEFMQTSDPDIYAVGDMVETLNLVTGQPAQTALAGPANRQGRLVADHISGKGIKYRGNLGASVCQVFGKTVGIVGLSTRNLDRLGIKHEYVTVHPPQHAGWYPGASPLTVKLAFENSSGKILGAQVVGKEGVDKRIDVFATAMRAGMTVEDLEHLELAYAPPYGAAKDAVNMAGFAASNIVRGDVKLVHAGEFARGTRNLEDFQIIDVRGAEEYSQGHLKGAKNIPLVNLRERADEIKRGVPTIVHCKSGYRSYVAYRILAQKGVDVYNLDGGYKSVLDGGYVTIQEA</sequence>
<dbReference type="InterPro" id="IPR016156">
    <property type="entry name" value="FAD/NAD-linked_Rdtase_dimer_sf"/>
</dbReference>
<dbReference type="Proteomes" id="UP000736672">
    <property type="component" value="Unassembled WGS sequence"/>
</dbReference>
<dbReference type="InterPro" id="IPR004099">
    <property type="entry name" value="Pyr_nucl-diS_OxRdtase_dimer"/>
</dbReference>
<evidence type="ECO:0000313" key="6">
    <source>
        <dbReference type="EMBL" id="KAH7271319.1"/>
    </source>
</evidence>
<gene>
    <name evidence="6" type="ORF">B0J15DRAFT_484644</name>
</gene>
<evidence type="ECO:0000256" key="3">
    <source>
        <dbReference type="ARBA" id="ARBA00022630"/>
    </source>
</evidence>
<name>A0A9P9KZA3_FUSSL</name>
<dbReference type="PRINTS" id="PR00411">
    <property type="entry name" value="PNDRDTASEI"/>
</dbReference>
<keyword evidence="7" id="KW-1185">Reference proteome</keyword>
<evidence type="ECO:0000256" key="4">
    <source>
        <dbReference type="ARBA" id="ARBA00022827"/>
    </source>
</evidence>
<dbReference type="InterPro" id="IPR023753">
    <property type="entry name" value="FAD/NAD-binding_dom"/>
</dbReference>
<dbReference type="Gene3D" id="3.50.50.60">
    <property type="entry name" value="FAD/NAD(P)-binding domain"/>
    <property type="match status" value="2"/>
</dbReference>
<dbReference type="SUPFAM" id="SSF55424">
    <property type="entry name" value="FAD/NAD-linked reductases, dimerisation (C-terminal) domain"/>
    <property type="match status" value="1"/>
</dbReference>
<organism evidence="6 7">
    <name type="scientific">Fusarium solani</name>
    <name type="common">Filamentous fungus</name>
    <dbReference type="NCBI Taxonomy" id="169388"/>
    <lineage>
        <taxon>Eukaryota</taxon>
        <taxon>Fungi</taxon>
        <taxon>Dikarya</taxon>
        <taxon>Ascomycota</taxon>
        <taxon>Pezizomycotina</taxon>
        <taxon>Sordariomycetes</taxon>
        <taxon>Hypocreomycetidae</taxon>
        <taxon>Hypocreales</taxon>
        <taxon>Nectriaceae</taxon>
        <taxon>Fusarium</taxon>
        <taxon>Fusarium solani species complex</taxon>
    </lineage>
</organism>
<dbReference type="Pfam" id="PF02852">
    <property type="entry name" value="Pyr_redox_dim"/>
    <property type="match status" value="1"/>
</dbReference>
<dbReference type="SUPFAM" id="SSF51905">
    <property type="entry name" value="FAD/NAD(P)-binding domain"/>
    <property type="match status" value="1"/>
</dbReference>
<feature type="domain" description="Rhodanese" evidence="5">
    <location>
        <begin position="524"/>
        <end position="611"/>
    </location>
</feature>
<proteinExistence type="inferred from homology"/>
<reference evidence="6" key="1">
    <citation type="journal article" date="2021" name="Nat. Commun.">
        <title>Genetic determinants of endophytism in the Arabidopsis root mycobiome.</title>
        <authorList>
            <person name="Mesny F."/>
            <person name="Miyauchi S."/>
            <person name="Thiergart T."/>
            <person name="Pickel B."/>
            <person name="Atanasova L."/>
            <person name="Karlsson M."/>
            <person name="Huettel B."/>
            <person name="Barry K.W."/>
            <person name="Haridas S."/>
            <person name="Chen C."/>
            <person name="Bauer D."/>
            <person name="Andreopoulos W."/>
            <person name="Pangilinan J."/>
            <person name="LaButti K."/>
            <person name="Riley R."/>
            <person name="Lipzen A."/>
            <person name="Clum A."/>
            <person name="Drula E."/>
            <person name="Henrissat B."/>
            <person name="Kohler A."/>
            <person name="Grigoriev I.V."/>
            <person name="Martin F.M."/>
            <person name="Hacquard S."/>
        </authorList>
    </citation>
    <scope>NUCLEOTIDE SEQUENCE</scope>
    <source>
        <strain evidence="6">FSSC 5 MPI-SDFR-AT-0091</strain>
    </source>
</reference>
<evidence type="ECO:0000313" key="7">
    <source>
        <dbReference type="Proteomes" id="UP000736672"/>
    </source>
</evidence>
<dbReference type="EMBL" id="JAGTJS010000004">
    <property type="protein sequence ID" value="KAH7271319.1"/>
    <property type="molecule type" value="Genomic_DNA"/>
</dbReference>
<dbReference type="Pfam" id="PF00581">
    <property type="entry name" value="Rhodanese"/>
    <property type="match status" value="1"/>
</dbReference>